<dbReference type="GO" id="GO:0005730">
    <property type="term" value="C:nucleolus"/>
    <property type="evidence" value="ECO:0007669"/>
    <property type="project" value="UniProtKB-SubCell"/>
</dbReference>
<feature type="compositionally biased region" description="Basic residues" evidence="2">
    <location>
        <begin position="468"/>
        <end position="477"/>
    </location>
</feature>
<comment type="caution">
    <text evidence="4">The sequence shown here is derived from an EMBL/GenBank/DDBJ whole genome shotgun (WGS) entry which is preliminary data.</text>
</comment>
<dbReference type="GO" id="GO:0019843">
    <property type="term" value="F:rRNA binding"/>
    <property type="evidence" value="ECO:0007669"/>
    <property type="project" value="InterPro"/>
</dbReference>
<dbReference type="InterPro" id="IPR007109">
    <property type="entry name" value="Brix"/>
</dbReference>
<keyword evidence="5" id="KW-1185">Reference proteome</keyword>
<feature type="region of interest" description="Disordered" evidence="2">
    <location>
        <begin position="322"/>
        <end position="615"/>
    </location>
</feature>
<evidence type="ECO:0000313" key="5">
    <source>
        <dbReference type="Proteomes" id="UP001066276"/>
    </source>
</evidence>
<dbReference type="GO" id="GO:0000027">
    <property type="term" value="P:ribosomal large subunit assembly"/>
    <property type="evidence" value="ECO:0007669"/>
    <property type="project" value="TreeGrafter"/>
</dbReference>
<dbReference type="PROSITE" id="PS50833">
    <property type="entry name" value="BRIX"/>
    <property type="match status" value="1"/>
</dbReference>
<dbReference type="EMBL" id="JANPWB010000007">
    <property type="protein sequence ID" value="KAJ1172560.1"/>
    <property type="molecule type" value="Genomic_DNA"/>
</dbReference>
<feature type="compositionally biased region" description="Basic and acidic residues" evidence="2">
    <location>
        <begin position="453"/>
        <end position="465"/>
    </location>
</feature>
<dbReference type="SMART" id="SM00879">
    <property type="entry name" value="Brix"/>
    <property type="match status" value="1"/>
</dbReference>
<evidence type="ECO:0000259" key="3">
    <source>
        <dbReference type="PROSITE" id="PS50833"/>
    </source>
</evidence>
<reference evidence="4" key="1">
    <citation type="journal article" date="2022" name="bioRxiv">
        <title>Sequencing and chromosome-scale assembly of the giantPleurodeles waltlgenome.</title>
        <authorList>
            <person name="Brown T."/>
            <person name="Elewa A."/>
            <person name="Iarovenko S."/>
            <person name="Subramanian E."/>
            <person name="Araus A.J."/>
            <person name="Petzold A."/>
            <person name="Susuki M."/>
            <person name="Suzuki K.-i.T."/>
            <person name="Hayashi T."/>
            <person name="Toyoda A."/>
            <person name="Oliveira C."/>
            <person name="Osipova E."/>
            <person name="Leigh N.D."/>
            <person name="Simon A."/>
            <person name="Yun M.H."/>
        </authorList>
    </citation>
    <scope>NUCLEOTIDE SEQUENCE</scope>
    <source>
        <strain evidence="4">20211129_DDA</strain>
        <tissue evidence="4">Liver</tissue>
    </source>
</reference>
<dbReference type="PANTHER" id="PTHR12661:SF5">
    <property type="entry name" value="SUPPRESSOR OF SWI4 1 HOMOLOG"/>
    <property type="match status" value="1"/>
</dbReference>
<evidence type="ECO:0000256" key="1">
    <source>
        <dbReference type="ARBA" id="ARBA00004604"/>
    </source>
</evidence>
<sequence length="615" mass="70228">MVHKSKTKNQKKSRASAIHVAKEEYSSVPHSFVFHRGQIGKNVHELILNMRRVMEPFTATSLKVRKKNALKDFVSVAGPLGVTHFLVFSKTSTGVNFKAARLPRGPTLTFRVTQYSLVKDVVSSLKRHRMHEQQFTHPPLLILNNFSLPGMHIKLMATVFQHMFPSINVHKVNLNTIKRCVLMNYDPDTQLIEFRHYSLKVVPVGMSKGMKKLLQEKFPNMSKWEDISELLVKGANLSESEAEQDEEHNITELPQVYAGRGNMKAQQSAVRLTEIGPRMTLQLLKIEEGLNDGNVLYHSFIQKTEEEIKAALERKEKKLKLKAQRRQKQEQDIQQKKEQREAHKQKSLEGIKRKKLQSASDEDSEVEDPGLADDEKPAEEDDDDVEYYRQEVGQEPDEDLFLKGGKRKGGPGLPPHPSKKFKKSKNSSNESSAYCKDGPQQQGRGKNVSQQERSPRGKFNKEKVSQGKFKKQPRTPGKKNTEHQKDMFHKQKRSPGGKFAERTSSPGGKFHQRQRSPGGKYKDQQSPPGGKFQVQQQGSGWKRHMSPASPKFKNQELQRSSGGKFKVQQRPQGGKRGQKFKPKMERSKFTGQEQKTKPWFGRKQGDKGGSRRKRN</sequence>
<feature type="compositionally biased region" description="Basic and acidic residues" evidence="2">
    <location>
        <begin position="327"/>
        <end position="351"/>
    </location>
</feature>
<name>A0AAV7T8P3_PLEWA</name>
<feature type="domain" description="Brix" evidence="3">
    <location>
        <begin position="29"/>
        <end position="292"/>
    </location>
</feature>
<dbReference type="AlphaFoldDB" id="A0AAV7T8P3"/>
<comment type="subcellular location">
    <subcellularLocation>
        <location evidence="1">Nucleus</location>
        <location evidence="1">Nucleolus</location>
    </subcellularLocation>
</comment>
<dbReference type="PANTHER" id="PTHR12661">
    <property type="entry name" value="PETER PAN-RELATED"/>
    <property type="match status" value="1"/>
</dbReference>
<proteinExistence type="predicted"/>
<dbReference type="GO" id="GO:0006364">
    <property type="term" value="P:rRNA processing"/>
    <property type="evidence" value="ECO:0007669"/>
    <property type="project" value="InterPro"/>
</dbReference>
<dbReference type="Pfam" id="PF04427">
    <property type="entry name" value="Brix"/>
    <property type="match status" value="1"/>
</dbReference>
<feature type="compositionally biased region" description="Polar residues" evidence="2">
    <location>
        <begin position="439"/>
        <end position="452"/>
    </location>
</feature>
<evidence type="ECO:0000256" key="2">
    <source>
        <dbReference type="SAM" id="MobiDB-lite"/>
    </source>
</evidence>
<dbReference type="InterPro" id="IPR045112">
    <property type="entry name" value="PPAN-like"/>
</dbReference>
<gene>
    <name evidence="4" type="ORF">NDU88_004405</name>
</gene>
<feature type="compositionally biased region" description="Basic and acidic residues" evidence="2">
    <location>
        <begin position="479"/>
        <end position="489"/>
    </location>
</feature>
<protein>
    <recommendedName>
        <fullName evidence="3">Brix domain-containing protein</fullName>
    </recommendedName>
</protein>
<accession>A0AAV7T8P3</accession>
<dbReference type="GO" id="GO:0030687">
    <property type="term" value="C:preribosome, large subunit precursor"/>
    <property type="evidence" value="ECO:0007669"/>
    <property type="project" value="TreeGrafter"/>
</dbReference>
<dbReference type="Proteomes" id="UP001066276">
    <property type="component" value="Chromosome 4_1"/>
</dbReference>
<evidence type="ECO:0000313" key="4">
    <source>
        <dbReference type="EMBL" id="KAJ1172560.1"/>
    </source>
</evidence>
<feature type="compositionally biased region" description="Acidic residues" evidence="2">
    <location>
        <begin position="360"/>
        <end position="385"/>
    </location>
</feature>
<organism evidence="4 5">
    <name type="scientific">Pleurodeles waltl</name>
    <name type="common">Iberian ribbed newt</name>
    <dbReference type="NCBI Taxonomy" id="8319"/>
    <lineage>
        <taxon>Eukaryota</taxon>
        <taxon>Metazoa</taxon>
        <taxon>Chordata</taxon>
        <taxon>Craniata</taxon>
        <taxon>Vertebrata</taxon>
        <taxon>Euteleostomi</taxon>
        <taxon>Amphibia</taxon>
        <taxon>Batrachia</taxon>
        <taxon>Caudata</taxon>
        <taxon>Salamandroidea</taxon>
        <taxon>Salamandridae</taxon>
        <taxon>Pleurodelinae</taxon>
        <taxon>Pleurodeles</taxon>
    </lineage>
</organism>